<reference evidence="2 3" key="1">
    <citation type="submission" date="2018-10" db="EMBL/GenBank/DDBJ databases">
        <title>Tessaracoccus antarcticuss sp. nov., isolated from sediment.</title>
        <authorList>
            <person name="Zhou L.Y."/>
            <person name="Du Z.J."/>
        </authorList>
    </citation>
    <scope>NUCLEOTIDE SEQUENCE [LARGE SCALE GENOMIC DNA]</scope>
    <source>
        <strain evidence="2 3">JDX10</strain>
    </source>
</reference>
<sequence length="311" mass="32536">MNALLKAELLRLVSRRLLLVLLVCMAGLAAFGAAVDAGSASPVTAQDIRTAREDWKLEKANWEESCGGVSQNAECQGWEVASDPDAYVRTPVSFGEYTQYVVSFGSTIMLLAVAVLAASFVGAEFASGNISTQLLFTPRRVPLMVAKVVAAALGGIAVTAAYLGSALAFCALTFLSLRGAHDMTAGIDLPLLLGRVAVLSLLITVMAAAVAVGVGSTPITAGIFAVVLLGSVILGDSISGFSALQGFLPSNILLTMLSGQYEVYGYTARSVDDWGVAQVINYDWALGYSVVGTAILLAASAWWFGRQDILR</sequence>
<gene>
    <name evidence="2" type="ORF">EAX62_05245</name>
</gene>
<feature type="transmembrane region" description="Helical" evidence="1">
    <location>
        <begin position="189"/>
        <end position="214"/>
    </location>
</feature>
<name>A0A3M0GAP9_9ACTN</name>
<protein>
    <submittedName>
        <fullName evidence="2">Uncharacterized protein</fullName>
    </submittedName>
</protein>
<feature type="transmembrane region" description="Helical" evidence="1">
    <location>
        <begin position="221"/>
        <end position="248"/>
    </location>
</feature>
<organism evidence="2 3">
    <name type="scientific">Tessaracoccus antarcticus</name>
    <dbReference type="NCBI Taxonomy" id="2479848"/>
    <lineage>
        <taxon>Bacteria</taxon>
        <taxon>Bacillati</taxon>
        <taxon>Actinomycetota</taxon>
        <taxon>Actinomycetes</taxon>
        <taxon>Propionibacteriales</taxon>
        <taxon>Propionibacteriaceae</taxon>
        <taxon>Tessaracoccus</taxon>
    </lineage>
</organism>
<keyword evidence="3" id="KW-1185">Reference proteome</keyword>
<dbReference type="Proteomes" id="UP000275256">
    <property type="component" value="Unassembled WGS sequence"/>
</dbReference>
<proteinExistence type="predicted"/>
<dbReference type="PANTHER" id="PTHR37305">
    <property type="entry name" value="INTEGRAL MEMBRANE PROTEIN-RELATED"/>
    <property type="match status" value="1"/>
</dbReference>
<dbReference type="EMBL" id="REFW01000001">
    <property type="protein sequence ID" value="RMB61994.1"/>
    <property type="molecule type" value="Genomic_DNA"/>
</dbReference>
<dbReference type="OrthoDB" id="3726913at2"/>
<comment type="caution">
    <text evidence="2">The sequence shown here is derived from an EMBL/GenBank/DDBJ whole genome shotgun (WGS) entry which is preliminary data.</text>
</comment>
<evidence type="ECO:0000313" key="3">
    <source>
        <dbReference type="Proteomes" id="UP000275256"/>
    </source>
</evidence>
<dbReference type="PANTHER" id="PTHR37305:SF1">
    <property type="entry name" value="MEMBRANE PROTEIN"/>
    <property type="match status" value="1"/>
</dbReference>
<keyword evidence="1" id="KW-0472">Membrane</keyword>
<keyword evidence="1" id="KW-1133">Transmembrane helix</keyword>
<feature type="transmembrane region" description="Helical" evidence="1">
    <location>
        <begin position="144"/>
        <end position="177"/>
    </location>
</feature>
<feature type="transmembrane region" description="Helical" evidence="1">
    <location>
        <begin position="100"/>
        <end position="123"/>
    </location>
</feature>
<keyword evidence="1" id="KW-0812">Transmembrane</keyword>
<feature type="transmembrane region" description="Helical" evidence="1">
    <location>
        <begin position="284"/>
        <end position="305"/>
    </location>
</feature>
<evidence type="ECO:0000256" key="1">
    <source>
        <dbReference type="SAM" id="Phobius"/>
    </source>
</evidence>
<dbReference type="RefSeq" id="WP_121900542.1">
    <property type="nucleotide sequence ID" value="NZ_REFW01000001.1"/>
</dbReference>
<accession>A0A3M0GAP9</accession>
<evidence type="ECO:0000313" key="2">
    <source>
        <dbReference type="EMBL" id="RMB61994.1"/>
    </source>
</evidence>
<dbReference type="AlphaFoldDB" id="A0A3M0GAP9"/>